<dbReference type="KEGG" id="ngr:NAEGRDRAFT_67469"/>
<dbReference type="OrthoDB" id="10258935at2759"/>
<dbReference type="Gene3D" id="3.40.50.1820">
    <property type="entry name" value="alpha/beta hydrolase"/>
    <property type="match status" value="1"/>
</dbReference>
<gene>
    <name evidence="2" type="ORF">NAEGRDRAFT_67469</name>
</gene>
<dbReference type="GeneID" id="8848627"/>
<evidence type="ECO:0000313" key="3">
    <source>
        <dbReference type="Proteomes" id="UP000006671"/>
    </source>
</evidence>
<dbReference type="EMBL" id="GG738867">
    <property type="protein sequence ID" value="EFC44697.1"/>
    <property type="molecule type" value="Genomic_DNA"/>
</dbReference>
<protein>
    <submittedName>
        <fullName evidence="2">Predicted protein</fullName>
    </submittedName>
</protein>
<dbReference type="VEuPathDB" id="AmoebaDB:NAEGRDRAFT_67469"/>
<feature type="region of interest" description="Disordered" evidence="1">
    <location>
        <begin position="431"/>
        <end position="452"/>
    </location>
</feature>
<accession>D2VF15</accession>
<dbReference type="InterPro" id="IPR029058">
    <property type="entry name" value="AB_hydrolase_fold"/>
</dbReference>
<keyword evidence="3" id="KW-1185">Reference proteome</keyword>
<reference evidence="2 3" key="1">
    <citation type="journal article" date="2010" name="Cell">
        <title>The genome of Naegleria gruberi illuminates early eukaryotic versatility.</title>
        <authorList>
            <person name="Fritz-Laylin L.K."/>
            <person name="Prochnik S.E."/>
            <person name="Ginger M.L."/>
            <person name="Dacks J.B."/>
            <person name="Carpenter M.L."/>
            <person name="Field M.C."/>
            <person name="Kuo A."/>
            <person name="Paredez A."/>
            <person name="Chapman J."/>
            <person name="Pham J."/>
            <person name="Shu S."/>
            <person name="Neupane R."/>
            <person name="Cipriano M."/>
            <person name="Mancuso J."/>
            <person name="Tu H."/>
            <person name="Salamov A."/>
            <person name="Lindquist E."/>
            <person name="Shapiro H."/>
            <person name="Lucas S."/>
            <person name="Grigoriev I.V."/>
            <person name="Cande W.Z."/>
            <person name="Fulton C."/>
            <person name="Rokhsar D.S."/>
            <person name="Dawson S.C."/>
        </authorList>
    </citation>
    <scope>NUCLEOTIDE SEQUENCE [LARGE SCALE GENOMIC DNA]</scope>
    <source>
        <strain evidence="2 3">NEG-M</strain>
    </source>
</reference>
<sequence>MSQHDTDSTSLPTTTVDCLECHHQIITRDSYKLSGTIFFPILRKISSSENTSINANNEKENTKSASSSLREVIILDDNLRECAIVIGSAMGVPSRFYREFARFLCLNTKCIVMSFDFRGCFKSRITKDSIDGVKFDEGKSEREIFLEIQKKFVTIVNWGRFDLPAVMDYLENSSLDKLLKCESNNLDVKLRGECVNGVKPINEFVYIAHSIGGQVLAYCPNEYLCKFKGTIMIASQSGVAQHWPWIIPRLLLYVYWYIMLPTMTTLYRMETPPINVANQLVTDWYSAGRCNTNYIFEYFGIEEAKINPKHPSWALQNKAMIAYVIENDFYAPFQASLWLLRSISDPTFISNLKLQHLNGKSTNITKKRITFQNDEPDIKSFGGNQKRMYYIHGKVAKKIGHFNFFREQEGKDECWPHLLKLCLELLESPKVDSTSNPLLSPNNPFPARSSKL</sequence>
<evidence type="ECO:0000256" key="1">
    <source>
        <dbReference type="SAM" id="MobiDB-lite"/>
    </source>
</evidence>
<dbReference type="RefSeq" id="XP_002677441.1">
    <property type="nucleotide sequence ID" value="XM_002677395.1"/>
</dbReference>
<evidence type="ECO:0000313" key="2">
    <source>
        <dbReference type="EMBL" id="EFC44697.1"/>
    </source>
</evidence>
<organism evidence="3">
    <name type="scientific">Naegleria gruberi</name>
    <name type="common">Amoeba</name>
    <dbReference type="NCBI Taxonomy" id="5762"/>
    <lineage>
        <taxon>Eukaryota</taxon>
        <taxon>Discoba</taxon>
        <taxon>Heterolobosea</taxon>
        <taxon>Tetramitia</taxon>
        <taxon>Eutetramitia</taxon>
        <taxon>Vahlkampfiidae</taxon>
        <taxon>Naegleria</taxon>
    </lineage>
</organism>
<proteinExistence type="predicted"/>
<name>D2VF15_NAEGR</name>
<dbReference type="Proteomes" id="UP000006671">
    <property type="component" value="Unassembled WGS sequence"/>
</dbReference>
<dbReference type="InParanoid" id="D2VF15"/>
<dbReference type="SUPFAM" id="SSF53474">
    <property type="entry name" value="alpha/beta-Hydrolases"/>
    <property type="match status" value="1"/>
</dbReference>
<dbReference type="AlphaFoldDB" id="D2VF15"/>
<dbReference type="OMA" id="KRMYYIH"/>